<feature type="non-terminal residue" evidence="1">
    <location>
        <position position="1"/>
    </location>
</feature>
<dbReference type="SUPFAM" id="SSF52266">
    <property type="entry name" value="SGNH hydrolase"/>
    <property type="match status" value="1"/>
</dbReference>
<proteinExistence type="predicted"/>
<gene>
    <name evidence="1" type="ORF">LCGC14_2401990</name>
</gene>
<dbReference type="AlphaFoldDB" id="A0A0F9BV81"/>
<sequence length="97" mass="11351">ISISRQNNIIPILLTRPFIGSSNIPFWWKNFAPAYNKVVIKVGQENNVDYIDIYSLFENKEDLFIDEGHFSDYGNKVMAEIIYKNLLALFLKNKIHE</sequence>
<name>A0A0F9BV81_9ZZZZ</name>
<evidence type="ECO:0008006" key="2">
    <source>
        <dbReference type="Google" id="ProtNLM"/>
    </source>
</evidence>
<dbReference type="GO" id="GO:0016788">
    <property type="term" value="F:hydrolase activity, acting on ester bonds"/>
    <property type="evidence" value="ECO:0007669"/>
    <property type="project" value="InterPro"/>
</dbReference>
<dbReference type="EMBL" id="LAZR01036091">
    <property type="protein sequence ID" value="KKL25769.1"/>
    <property type="molecule type" value="Genomic_DNA"/>
</dbReference>
<dbReference type="Gene3D" id="3.40.50.1110">
    <property type="entry name" value="SGNH hydrolase"/>
    <property type="match status" value="1"/>
</dbReference>
<dbReference type="InterPro" id="IPR001087">
    <property type="entry name" value="GDSL"/>
</dbReference>
<accession>A0A0F9BV81</accession>
<reference evidence="1" key="1">
    <citation type="journal article" date="2015" name="Nature">
        <title>Complex archaea that bridge the gap between prokaryotes and eukaryotes.</title>
        <authorList>
            <person name="Spang A."/>
            <person name="Saw J.H."/>
            <person name="Jorgensen S.L."/>
            <person name="Zaremba-Niedzwiedzka K."/>
            <person name="Martijn J."/>
            <person name="Lind A.E."/>
            <person name="van Eijk R."/>
            <person name="Schleper C."/>
            <person name="Guy L."/>
            <person name="Ettema T.J."/>
        </authorList>
    </citation>
    <scope>NUCLEOTIDE SEQUENCE</scope>
</reference>
<protein>
    <recommendedName>
        <fullName evidence="2">SGNH hydrolase-type esterase domain-containing protein</fullName>
    </recommendedName>
</protein>
<dbReference type="InterPro" id="IPR036514">
    <property type="entry name" value="SGNH_hydro_sf"/>
</dbReference>
<dbReference type="Pfam" id="PF00657">
    <property type="entry name" value="Lipase_GDSL"/>
    <property type="match status" value="1"/>
</dbReference>
<organism evidence="1">
    <name type="scientific">marine sediment metagenome</name>
    <dbReference type="NCBI Taxonomy" id="412755"/>
    <lineage>
        <taxon>unclassified sequences</taxon>
        <taxon>metagenomes</taxon>
        <taxon>ecological metagenomes</taxon>
    </lineage>
</organism>
<comment type="caution">
    <text evidence="1">The sequence shown here is derived from an EMBL/GenBank/DDBJ whole genome shotgun (WGS) entry which is preliminary data.</text>
</comment>
<evidence type="ECO:0000313" key="1">
    <source>
        <dbReference type="EMBL" id="KKL25769.1"/>
    </source>
</evidence>